<evidence type="ECO:0000313" key="2">
    <source>
        <dbReference type="Proteomes" id="UP000314294"/>
    </source>
</evidence>
<accession>A0A4Z2JCH2</accession>
<comment type="caution">
    <text evidence="1">The sequence shown here is derived from an EMBL/GenBank/DDBJ whole genome shotgun (WGS) entry which is preliminary data.</text>
</comment>
<keyword evidence="2" id="KW-1185">Reference proteome</keyword>
<reference evidence="1 2" key="1">
    <citation type="submission" date="2019-03" db="EMBL/GenBank/DDBJ databases">
        <title>First draft genome of Liparis tanakae, snailfish: a comprehensive survey of snailfish specific genes.</title>
        <authorList>
            <person name="Kim W."/>
            <person name="Song I."/>
            <person name="Jeong J.-H."/>
            <person name="Kim D."/>
            <person name="Kim S."/>
            <person name="Ryu S."/>
            <person name="Song J.Y."/>
            <person name="Lee S.K."/>
        </authorList>
    </citation>
    <scope>NUCLEOTIDE SEQUENCE [LARGE SCALE GENOMIC DNA]</scope>
    <source>
        <tissue evidence="1">Muscle</tissue>
    </source>
</reference>
<proteinExistence type="predicted"/>
<dbReference type="Proteomes" id="UP000314294">
    <property type="component" value="Unassembled WGS sequence"/>
</dbReference>
<organism evidence="1 2">
    <name type="scientific">Liparis tanakae</name>
    <name type="common">Tanaka's snailfish</name>
    <dbReference type="NCBI Taxonomy" id="230148"/>
    <lineage>
        <taxon>Eukaryota</taxon>
        <taxon>Metazoa</taxon>
        <taxon>Chordata</taxon>
        <taxon>Craniata</taxon>
        <taxon>Vertebrata</taxon>
        <taxon>Euteleostomi</taxon>
        <taxon>Actinopterygii</taxon>
        <taxon>Neopterygii</taxon>
        <taxon>Teleostei</taxon>
        <taxon>Neoteleostei</taxon>
        <taxon>Acanthomorphata</taxon>
        <taxon>Eupercaria</taxon>
        <taxon>Perciformes</taxon>
        <taxon>Cottioidei</taxon>
        <taxon>Cottales</taxon>
        <taxon>Liparidae</taxon>
        <taxon>Liparis</taxon>
    </lineage>
</organism>
<evidence type="ECO:0000313" key="1">
    <source>
        <dbReference type="EMBL" id="TNN87002.1"/>
    </source>
</evidence>
<sequence>MRRSLCEAVKTKRGVNVQTRLHADPRGRRVIDCGTGWGETGEVGEEVGEPWEAAERPVRVVTSRVRRGGSGGVSRLFEEWRPLTLEMSKYLRTLNH</sequence>
<gene>
    <name evidence="1" type="ORF">EYF80_002757</name>
</gene>
<dbReference type="AlphaFoldDB" id="A0A4Z2JCH2"/>
<dbReference type="EMBL" id="SRLO01000012">
    <property type="protein sequence ID" value="TNN87002.1"/>
    <property type="molecule type" value="Genomic_DNA"/>
</dbReference>
<protein>
    <submittedName>
        <fullName evidence="1">Uncharacterized protein</fullName>
    </submittedName>
</protein>
<name>A0A4Z2JCH2_9TELE</name>